<gene>
    <name evidence="4" type="ORF">SUNI508_12802</name>
</gene>
<dbReference type="Pfam" id="PF00023">
    <property type="entry name" value="Ank"/>
    <property type="match status" value="1"/>
</dbReference>
<dbReference type="InterPro" id="IPR002110">
    <property type="entry name" value="Ankyrin_rpt"/>
</dbReference>
<comment type="caution">
    <text evidence="4">The sequence shown here is derived from an EMBL/GenBank/DDBJ whole genome shotgun (WGS) entry which is preliminary data.</text>
</comment>
<dbReference type="Gene3D" id="1.25.40.20">
    <property type="entry name" value="Ankyrin repeat-containing domain"/>
    <property type="match status" value="2"/>
</dbReference>
<evidence type="ECO:0000256" key="3">
    <source>
        <dbReference type="PROSITE-ProRule" id="PRU00023"/>
    </source>
</evidence>
<evidence type="ECO:0000313" key="4">
    <source>
        <dbReference type="EMBL" id="KAK9425909.1"/>
    </source>
</evidence>
<keyword evidence="1" id="KW-0677">Repeat</keyword>
<proteinExistence type="predicted"/>
<keyword evidence="2 3" id="KW-0040">ANK repeat</keyword>
<dbReference type="InterPro" id="IPR050745">
    <property type="entry name" value="Multifunctional_regulatory"/>
</dbReference>
<evidence type="ECO:0008006" key="6">
    <source>
        <dbReference type="Google" id="ProtNLM"/>
    </source>
</evidence>
<organism evidence="4 5">
    <name type="scientific">Seiridium unicorne</name>
    <dbReference type="NCBI Taxonomy" id="138068"/>
    <lineage>
        <taxon>Eukaryota</taxon>
        <taxon>Fungi</taxon>
        <taxon>Dikarya</taxon>
        <taxon>Ascomycota</taxon>
        <taxon>Pezizomycotina</taxon>
        <taxon>Sordariomycetes</taxon>
        <taxon>Xylariomycetidae</taxon>
        <taxon>Amphisphaeriales</taxon>
        <taxon>Sporocadaceae</taxon>
        <taxon>Seiridium</taxon>
    </lineage>
</organism>
<dbReference type="Proteomes" id="UP001408356">
    <property type="component" value="Unassembled WGS sequence"/>
</dbReference>
<dbReference type="PANTHER" id="PTHR24189:SF72">
    <property type="entry name" value="ANKYRIN REPEAT-CONTAINING DOMAIN-CONTAINING PROTEIN"/>
    <property type="match status" value="1"/>
</dbReference>
<dbReference type="InterPro" id="IPR036770">
    <property type="entry name" value="Ankyrin_rpt-contain_sf"/>
</dbReference>
<reference evidence="4 5" key="1">
    <citation type="journal article" date="2024" name="J. Plant Pathol.">
        <title>Sequence and assembly of the genome of Seiridium unicorne, isolate CBS 538.82, causal agent of cypress canker disease.</title>
        <authorList>
            <person name="Scali E."/>
            <person name="Rocca G.D."/>
            <person name="Danti R."/>
            <person name="Garbelotto M."/>
            <person name="Barberini S."/>
            <person name="Baroncelli R."/>
            <person name="Emiliani G."/>
        </authorList>
    </citation>
    <scope>NUCLEOTIDE SEQUENCE [LARGE SCALE GENOMIC DNA]</scope>
    <source>
        <strain evidence="4 5">BM-138-508</strain>
    </source>
</reference>
<dbReference type="PANTHER" id="PTHR24189">
    <property type="entry name" value="MYOTROPHIN"/>
    <property type="match status" value="1"/>
</dbReference>
<keyword evidence="5" id="KW-1185">Reference proteome</keyword>
<protein>
    <recommendedName>
        <fullName evidence="6">Ankyrin</fullName>
    </recommendedName>
</protein>
<evidence type="ECO:0000256" key="2">
    <source>
        <dbReference type="ARBA" id="ARBA00023043"/>
    </source>
</evidence>
<evidence type="ECO:0000313" key="5">
    <source>
        <dbReference type="Proteomes" id="UP001408356"/>
    </source>
</evidence>
<dbReference type="PROSITE" id="PS50088">
    <property type="entry name" value="ANK_REPEAT"/>
    <property type="match status" value="1"/>
</dbReference>
<sequence>MVQLLMDYEASRRVQPSDEAPVTALHIAALIGENESIRVIVQGGLVNVNVLDGAQPFPRTPIAYAALGVEFLGYDPSVLKVLRDVGANLERALPDLISSHPGNPLATEIADTWGLPENMVNWQAEIDGQVASNYLLWQSTNVGFAQVLQASELIAWRRFIEICLEAGADPNHVPSESVSKRHDTMLHRAMLYNHGDTLVPEMLLKAGADPNALDDGGHTPLSEYLIRADGSRHFKEDYLNGVESMMCQKVRLLHRNGADIKRDSAILLRMTADTEDELFADEIRYDYRVRLELLVSLGADVNCNVECEIGTHSLVFVTLFHKHPKASMALVDHGARLTDEGYDIAWLGRHLGSRCRSALLRDAFYKALPDGYVVAPDDKAGGWPLVK</sequence>
<feature type="repeat" description="ANK" evidence="3">
    <location>
        <begin position="181"/>
        <end position="215"/>
    </location>
</feature>
<dbReference type="PROSITE" id="PS50297">
    <property type="entry name" value="ANK_REP_REGION"/>
    <property type="match status" value="1"/>
</dbReference>
<evidence type="ECO:0000256" key="1">
    <source>
        <dbReference type="ARBA" id="ARBA00022737"/>
    </source>
</evidence>
<dbReference type="EMBL" id="JARVKF010000010">
    <property type="protein sequence ID" value="KAK9425909.1"/>
    <property type="molecule type" value="Genomic_DNA"/>
</dbReference>
<accession>A0ABR2VHF2</accession>
<dbReference type="SUPFAM" id="SSF48403">
    <property type="entry name" value="Ankyrin repeat"/>
    <property type="match status" value="2"/>
</dbReference>
<name>A0ABR2VHF2_9PEZI</name>